<evidence type="ECO:0000259" key="1">
    <source>
        <dbReference type="Pfam" id="PF13480"/>
    </source>
</evidence>
<comment type="caution">
    <text evidence="2">The sequence shown here is derived from an EMBL/GenBank/DDBJ whole genome shotgun (WGS) entry which is preliminary data.</text>
</comment>
<dbReference type="Gene3D" id="3.40.630.30">
    <property type="match status" value="1"/>
</dbReference>
<reference evidence="2 3" key="1">
    <citation type="submission" date="2021-03" db="EMBL/GenBank/DDBJ databases">
        <title>Genomic Encyclopedia of Type Strains, Phase IV (KMG-IV): sequencing the most valuable type-strain genomes for metagenomic binning, comparative biology and taxonomic classification.</title>
        <authorList>
            <person name="Goeker M."/>
        </authorList>
    </citation>
    <scope>NUCLEOTIDE SEQUENCE [LARGE SCALE GENOMIC DNA]</scope>
    <source>
        <strain evidence="2 3">DSM 27138</strain>
    </source>
</reference>
<dbReference type="EMBL" id="JAGGLG010000037">
    <property type="protein sequence ID" value="MBP2019854.1"/>
    <property type="molecule type" value="Genomic_DNA"/>
</dbReference>
<accession>A0ABS4JWF6</accession>
<dbReference type="InterPro" id="IPR016181">
    <property type="entry name" value="Acyl_CoA_acyltransferase"/>
</dbReference>
<protein>
    <recommendedName>
        <fullName evidence="1">BioF2-like acetyltransferase domain-containing protein</fullName>
    </recommendedName>
</protein>
<dbReference type="RefSeq" id="WP_209467957.1">
    <property type="nucleotide sequence ID" value="NZ_JAGGLG010000037.1"/>
</dbReference>
<name>A0ABS4JWF6_9FIRM</name>
<evidence type="ECO:0000313" key="3">
    <source>
        <dbReference type="Proteomes" id="UP001519289"/>
    </source>
</evidence>
<feature type="domain" description="BioF2-like acetyltransferase" evidence="1">
    <location>
        <begin position="137"/>
        <end position="265"/>
    </location>
</feature>
<dbReference type="InterPro" id="IPR038740">
    <property type="entry name" value="BioF2-like_GNAT_dom"/>
</dbReference>
<gene>
    <name evidence="2" type="ORF">J2Z79_003296</name>
</gene>
<keyword evidence="3" id="KW-1185">Reference proteome</keyword>
<dbReference type="Proteomes" id="UP001519289">
    <property type="component" value="Unassembled WGS sequence"/>
</dbReference>
<dbReference type="SUPFAM" id="SSF55729">
    <property type="entry name" value="Acyl-CoA N-acyltransferases (Nat)"/>
    <property type="match status" value="1"/>
</dbReference>
<evidence type="ECO:0000313" key="2">
    <source>
        <dbReference type="EMBL" id="MBP2019854.1"/>
    </source>
</evidence>
<organism evidence="2 3">
    <name type="scientific">Symbiobacterium terraclitae</name>
    <dbReference type="NCBI Taxonomy" id="557451"/>
    <lineage>
        <taxon>Bacteria</taxon>
        <taxon>Bacillati</taxon>
        <taxon>Bacillota</taxon>
        <taxon>Clostridia</taxon>
        <taxon>Eubacteriales</taxon>
        <taxon>Symbiobacteriaceae</taxon>
        <taxon>Symbiobacterium</taxon>
    </lineage>
</organism>
<sequence>MEPLLSSPLALEGWHEFNRIKWGIRPHRLVLGQAEGDGAKLDAVLYLNRRGRIYQPHHNPYLPVSFRPSPTSFPSRSERRWLTLAEQLADEMRARGMANAVDLPVGIMDGRPWRWAGFSVGAKYTYILDLPYSPERMEKNCRSSMRRAERAGYRCERTDRLADAYVCLMETAARKGFRFDLTLRDLEMARELLGDEHLRVYVCYGPDGTPAAANFVLHRPGGMAVGWLGGVTSAHLSTGAFQLLEVFSMDDLASAGATCYDLAGANIPGVALAKAQFGGRLTPYYFVSPVGLKPLAIWILEWLRPARGQARRRRTCVSAGVRQGDAEGCECGRGPLGVPAHGGSAGAQPSGLD</sequence>
<proteinExistence type="predicted"/>
<dbReference type="Pfam" id="PF13480">
    <property type="entry name" value="Acetyltransf_6"/>
    <property type="match status" value="1"/>
</dbReference>